<sequence>MTRLDDRMVLNSIIFLNRRLRKAFDSRASAMGLTFARAQALLQIARTEGSSQTELAEALKIETPTLNRTLDSLEQTGFIERRAVEGDRRVRRVFLTDLSKDKAKDILEYTNTLRHELFHDLSDGEFEQLYELVSRLHVNLDDMAKNA</sequence>
<dbReference type="PRINTS" id="PR00598">
    <property type="entry name" value="HTHMARR"/>
</dbReference>
<dbReference type="SMART" id="SM00347">
    <property type="entry name" value="HTH_MARR"/>
    <property type="match status" value="1"/>
</dbReference>
<evidence type="ECO:0000256" key="2">
    <source>
        <dbReference type="ARBA" id="ARBA00023125"/>
    </source>
</evidence>
<evidence type="ECO:0000259" key="4">
    <source>
        <dbReference type="PROSITE" id="PS50995"/>
    </source>
</evidence>
<keyword evidence="6" id="KW-1185">Reference proteome</keyword>
<evidence type="ECO:0000313" key="6">
    <source>
        <dbReference type="Proteomes" id="UP001438953"/>
    </source>
</evidence>
<dbReference type="SUPFAM" id="SSF46785">
    <property type="entry name" value="Winged helix' DNA-binding domain"/>
    <property type="match status" value="1"/>
</dbReference>
<evidence type="ECO:0000313" key="5">
    <source>
        <dbReference type="EMBL" id="MER5173418.1"/>
    </source>
</evidence>
<dbReference type="InterPro" id="IPR000835">
    <property type="entry name" value="HTH_MarR-typ"/>
</dbReference>
<organism evidence="5 6">
    <name type="scientific">Thioclava kandeliae</name>
    <dbReference type="NCBI Taxonomy" id="3070818"/>
    <lineage>
        <taxon>Bacteria</taxon>
        <taxon>Pseudomonadati</taxon>
        <taxon>Pseudomonadota</taxon>
        <taxon>Alphaproteobacteria</taxon>
        <taxon>Rhodobacterales</taxon>
        <taxon>Paracoccaceae</taxon>
        <taxon>Thioclava</taxon>
    </lineage>
</organism>
<dbReference type="EMBL" id="JAYWLC010000018">
    <property type="protein sequence ID" value="MER5173418.1"/>
    <property type="molecule type" value="Genomic_DNA"/>
</dbReference>
<dbReference type="PANTHER" id="PTHR42756">
    <property type="entry name" value="TRANSCRIPTIONAL REGULATOR, MARR"/>
    <property type="match status" value="1"/>
</dbReference>
<reference evidence="5 6" key="1">
    <citation type="submission" date="2024-06" db="EMBL/GenBank/DDBJ databases">
        <title>Thioclava kandeliae sp. nov. from a rhizosphere soil sample of Kandelia candel in a mangrove.</title>
        <authorList>
            <person name="Mu T."/>
        </authorList>
    </citation>
    <scope>NUCLEOTIDE SEQUENCE [LARGE SCALE GENOMIC DNA]</scope>
    <source>
        <strain evidence="5 6">CPCC 100088</strain>
    </source>
</reference>
<name>A0ABV1SKI6_9RHOB</name>
<keyword evidence="3" id="KW-0804">Transcription</keyword>
<dbReference type="InterPro" id="IPR036388">
    <property type="entry name" value="WH-like_DNA-bd_sf"/>
</dbReference>
<gene>
    <name evidence="5" type="ORF">VSX56_16755</name>
</gene>
<dbReference type="InterPro" id="IPR036390">
    <property type="entry name" value="WH_DNA-bd_sf"/>
</dbReference>
<evidence type="ECO:0000256" key="1">
    <source>
        <dbReference type="ARBA" id="ARBA00023015"/>
    </source>
</evidence>
<dbReference type="Proteomes" id="UP001438953">
    <property type="component" value="Unassembled WGS sequence"/>
</dbReference>
<dbReference type="PANTHER" id="PTHR42756:SF1">
    <property type="entry name" value="TRANSCRIPTIONAL REPRESSOR OF EMRAB OPERON"/>
    <property type="match status" value="1"/>
</dbReference>
<feature type="domain" description="HTH marR-type" evidence="4">
    <location>
        <begin position="6"/>
        <end position="138"/>
    </location>
</feature>
<dbReference type="PROSITE" id="PS50995">
    <property type="entry name" value="HTH_MARR_2"/>
    <property type="match status" value="1"/>
</dbReference>
<dbReference type="Pfam" id="PF12802">
    <property type="entry name" value="MarR_2"/>
    <property type="match status" value="1"/>
</dbReference>
<proteinExistence type="predicted"/>
<accession>A0ABV1SKI6</accession>
<evidence type="ECO:0000256" key="3">
    <source>
        <dbReference type="ARBA" id="ARBA00023163"/>
    </source>
</evidence>
<dbReference type="Gene3D" id="1.10.10.10">
    <property type="entry name" value="Winged helix-like DNA-binding domain superfamily/Winged helix DNA-binding domain"/>
    <property type="match status" value="1"/>
</dbReference>
<keyword evidence="1" id="KW-0805">Transcription regulation</keyword>
<comment type="caution">
    <text evidence="5">The sequence shown here is derived from an EMBL/GenBank/DDBJ whole genome shotgun (WGS) entry which is preliminary data.</text>
</comment>
<dbReference type="RefSeq" id="WP_339113324.1">
    <property type="nucleotide sequence ID" value="NZ_JAYWLC010000018.1"/>
</dbReference>
<keyword evidence="2" id="KW-0238">DNA-binding</keyword>
<protein>
    <submittedName>
        <fullName evidence="5">MarR family transcriptional regulator</fullName>
    </submittedName>
</protein>